<dbReference type="SUPFAM" id="SSF158710">
    <property type="entry name" value="PSPTO4464-like"/>
    <property type="match status" value="1"/>
</dbReference>
<dbReference type="GO" id="GO:1902626">
    <property type="term" value="P:assembly of large subunit precursor of preribosome"/>
    <property type="evidence" value="ECO:0007669"/>
    <property type="project" value="UniProtKB-UniRule"/>
</dbReference>
<evidence type="ECO:0000256" key="3">
    <source>
        <dbReference type="ARBA" id="ARBA00022730"/>
    </source>
</evidence>
<evidence type="ECO:0000256" key="1">
    <source>
        <dbReference type="ARBA" id="ARBA00022490"/>
    </source>
</evidence>
<dbReference type="PIRSF" id="PIRSF016183">
    <property type="entry name" value="UCP016183"/>
    <property type="match status" value="1"/>
</dbReference>
<dbReference type="RefSeq" id="WP_345425978.1">
    <property type="nucleotide sequence ID" value="NZ_AP031496.1"/>
</dbReference>
<comment type="function">
    <text evidence="5">Member of a network of 50S ribosomal subunit biogenesis factors which assembles along the 30S-50S interface, preventing incorrect 23S rRNA structures from forming. Promotes peptidyl transferase center (PTC) maturation.</text>
</comment>
<gene>
    <name evidence="6" type="primary">yjgA</name>
    <name evidence="5" type="synonym">darP</name>
    <name evidence="6" type="ORF">GCM10025791_37100</name>
</gene>
<dbReference type="PANTHER" id="PTHR38101:SF1">
    <property type="entry name" value="UPF0307 PROTEIN YJGA"/>
    <property type="match status" value="1"/>
</dbReference>
<evidence type="ECO:0000256" key="2">
    <source>
        <dbReference type="ARBA" id="ARBA00022517"/>
    </source>
</evidence>
<dbReference type="PANTHER" id="PTHR38101">
    <property type="entry name" value="UPF0307 PROTEIN YJGA"/>
    <property type="match status" value="1"/>
</dbReference>
<dbReference type="Pfam" id="PF04751">
    <property type="entry name" value="DarP"/>
    <property type="match status" value="1"/>
</dbReference>
<dbReference type="CDD" id="cd16331">
    <property type="entry name" value="YjgA-like"/>
    <property type="match status" value="1"/>
</dbReference>
<evidence type="ECO:0000256" key="5">
    <source>
        <dbReference type="HAMAP-Rule" id="MF_00765"/>
    </source>
</evidence>
<comment type="subcellular location">
    <subcellularLocation>
        <location evidence="5">Cytoplasm</location>
    </subcellularLocation>
    <text evidence="5">Associates with late stage pre-50S ribosomal subunits.</text>
</comment>
<comment type="caution">
    <text evidence="6">The sequence shown here is derived from an EMBL/GenBank/DDBJ whole genome shotgun (WGS) entry which is preliminary data.</text>
</comment>
<keyword evidence="1 5" id="KW-0963">Cytoplasm</keyword>
<dbReference type="GO" id="GO:0043022">
    <property type="term" value="F:ribosome binding"/>
    <property type="evidence" value="ECO:0007669"/>
    <property type="project" value="UniProtKB-UniRule"/>
</dbReference>
<dbReference type="NCBIfam" id="NF003593">
    <property type="entry name" value="PRK05255.1-1"/>
    <property type="match status" value="1"/>
</dbReference>
<evidence type="ECO:0000313" key="6">
    <source>
        <dbReference type="EMBL" id="GAA4952819.1"/>
    </source>
</evidence>
<reference evidence="7" key="1">
    <citation type="journal article" date="2019" name="Int. J. Syst. Evol. Microbiol.">
        <title>The Global Catalogue of Microorganisms (GCM) 10K type strain sequencing project: providing services to taxonomists for standard genome sequencing and annotation.</title>
        <authorList>
            <consortium name="The Broad Institute Genomics Platform"/>
            <consortium name="The Broad Institute Genome Sequencing Center for Infectious Disease"/>
            <person name="Wu L."/>
            <person name="Ma J."/>
        </authorList>
    </citation>
    <scope>NUCLEOTIDE SEQUENCE [LARGE SCALE GENOMIC DNA]</scope>
    <source>
        <strain evidence="7">JCM 19134</strain>
    </source>
</reference>
<dbReference type="GO" id="GO:0019843">
    <property type="term" value="F:rRNA binding"/>
    <property type="evidence" value="ECO:0007669"/>
    <property type="project" value="UniProtKB-UniRule"/>
</dbReference>
<keyword evidence="3 5" id="KW-0699">rRNA-binding</keyword>
<dbReference type="Proteomes" id="UP001409585">
    <property type="component" value="Unassembled WGS sequence"/>
</dbReference>
<dbReference type="HAMAP" id="MF_00765">
    <property type="entry name" value="DarP"/>
    <property type="match status" value="1"/>
</dbReference>
<dbReference type="InterPro" id="IPR006839">
    <property type="entry name" value="DarP"/>
</dbReference>
<dbReference type="EMBL" id="BAABLX010000029">
    <property type="protein sequence ID" value="GAA4952819.1"/>
    <property type="molecule type" value="Genomic_DNA"/>
</dbReference>
<organism evidence="6 7">
    <name type="scientific">Halioxenophilus aromaticivorans</name>
    <dbReference type="NCBI Taxonomy" id="1306992"/>
    <lineage>
        <taxon>Bacteria</taxon>
        <taxon>Pseudomonadati</taxon>
        <taxon>Pseudomonadota</taxon>
        <taxon>Gammaproteobacteria</taxon>
        <taxon>Alteromonadales</taxon>
        <taxon>Alteromonadaceae</taxon>
        <taxon>Halioxenophilus</taxon>
    </lineage>
</organism>
<keyword evidence="7" id="KW-1185">Reference proteome</keyword>
<keyword evidence="2 5" id="KW-0690">Ribosome biogenesis</keyword>
<sequence length="171" mass="19712">MNDIPEDEEFDLGPSKTQLKKASHAYQDLGEELTQLSDQQLARLPLSDELLSAVTQARTMRANAARKRQIQFIGKLIRNSNGDDIIAALDSLNAETNNSHQLLQHSEQWSHRLIQEPDALAEFLAQYYEADRQQLRSLIRNCQKLPAEEIHSPAHKKLRKWLRECFAQHNF</sequence>
<evidence type="ECO:0000256" key="4">
    <source>
        <dbReference type="ARBA" id="ARBA00022884"/>
    </source>
</evidence>
<dbReference type="InterPro" id="IPR023153">
    <property type="entry name" value="DarP_sf"/>
</dbReference>
<accession>A0AAV3U6T8</accession>
<dbReference type="Gene3D" id="1.10.60.30">
    <property type="entry name" value="PSPTO4464-like domains"/>
    <property type="match status" value="2"/>
</dbReference>
<dbReference type="AlphaFoldDB" id="A0AAV3U6T8"/>
<proteinExistence type="inferred from homology"/>
<protein>
    <recommendedName>
        <fullName evidence="5">Dual-action ribosomal maturation protein DarP</fullName>
    </recommendedName>
    <alternativeName>
        <fullName evidence="5">Large ribosomal subunit assembly factor DarP</fullName>
    </alternativeName>
</protein>
<keyword evidence="4 5" id="KW-0694">RNA-binding</keyword>
<name>A0AAV3U6T8_9ALTE</name>
<dbReference type="GO" id="GO:0005829">
    <property type="term" value="C:cytosol"/>
    <property type="evidence" value="ECO:0007669"/>
    <property type="project" value="TreeGrafter"/>
</dbReference>
<comment type="similarity">
    <text evidence="5">Belongs to the DarP family.</text>
</comment>
<evidence type="ECO:0000313" key="7">
    <source>
        <dbReference type="Proteomes" id="UP001409585"/>
    </source>
</evidence>